<dbReference type="NCBIfam" id="TIGR03943">
    <property type="entry name" value="TIGR03943 family putative permease subunit"/>
    <property type="match status" value="1"/>
</dbReference>
<proteinExistence type="predicted"/>
<feature type="compositionally biased region" description="Polar residues" evidence="1">
    <location>
        <begin position="131"/>
        <end position="144"/>
    </location>
</feature>
<organism evidence="5 6">
    <name type="scientific">Mesobacillus subterraneus</name>
    <dbReference type="NCBI Taxonomy" id="285983"/>
    <lineage>
        <taxon>Bacteria</taxon>
        <taxon>Bacillati</taxon>
        <taxon>Bacillota</taxon>
        <taxon>Bacilli</taxon>
        <taxon>Bacillales</taxon>
        <taxon>Bacillaceae</taxon>
        <taxon>Mesobacillus</taxon>
    </lineage>
</organism>
<evidence type="ECO:0000259" key="4">
    <source>
        <dbReference type="Pfam" id="PF21537"/>
    </source>
</evidence>
<keyword evidence="2" id="KW-1133">Transmembrane helix</keyword>
<reference evidence="6" key="1">
    <citation type="submission" date="2018-12" db="EMBL/GenBank/DDBJ databases">
        <title>Bacillus chawlae sp. nov., Bacillus glennii sp. nov., and Bacillus saganii sp. nov. Isolated from the Vehicle Assembly Building at Kennedy Space Center where the Viking Spacecraft were Assembled.</title>
        <authorList>
            <person name="Seuylemezian A."/>
            <person name="Vaishampayan P."/>
        </authorList>
    </citation>
    <scope>NUCLEOTIDE SEQUENCE [LARGE SCALE GENOMIC DNA]</scope>
    <source>
        <strain evidence="6">DSM 13966</strain>
    </source>
</reference>
<dbReference type="AlphaFoldDB" id="A0A3R9FIW7"/>
<dbReference type="RefSeq" id="WP_125478525.1">
    <property type="nucleotide sequence ID" value="NZ_RSFW01000003.1"/>
</dbReference>
<dbReference type="InterPro" id="IPR015402">
    <property type="entry name" value="DUF1980"/>
</dbReference>
<comment type="caution">
    <text evidence="5">The sequence shown here is derived from an EMBL/GenBank/DDBJ whole genome shotgun (WGS) entry which is preliminary data.</text>
</comment>
<dbReference type="PANTHER" id="PTHR40047">
    <property type="entry name" value="UPF0703 PROTEIN YCGQ"/>
    <property type="match status" value="1"/>
</dbReference>
<dbReference type="Proteomes" id="UP000279911">
    <property type="component" value="Unassembled WGS sequence"/>
</dbReference>
<feature type="region of interest" description="Disordered" evidence="1">
    <location>
        <begin position="131"/>
        <end position="158"/>
    </location>
</feature>
<name>A0A3R9FIW7_9BACI</name>
<accession>A0A3R9FIW7</accession>
<sequence length="314" mass="35209">MTFHPQQAGRALILLGFSVLLYMMHTSGEILLFINPKYLLLSQAAAFLFMILFFIQITRVWTVKESHAHDGCSQAEDCCSHNHDHGDSPFSVKKAISYSIIVFPLLTGFMLPAKVLDSSIADKKGAMLSIAGSSKNGNKQSPEEGQSIPAEDQQSGEDYIPEDDTAIVTGYENQKTEAEYNQLMKQLEHGEIIQFNDSIYSSYYEEISSDINKFQGRKVSLNGFVYKEDSFSDNQLVVSRFLVTHCVADASIIGFLSEFPDAAKIEKDSWIKIEGIIENGTYMDTPIPLVKVTNWEEVSEPESPYLYPISIKRN</sequence>
<feature type="transmembrane region" description="Helical" evidence="2">
    <location>
        <begin position="12"/>
        <end position="34"/>
    </location>
</feature>
<evidence type="ECO:0000256" key="2">
    <source>
        <dbReference type="SAM" id="Phobius"/>
    </source>
</evidence>
<dbReference type="InterPro" id="IPR052955">
    <property type="entry name" value="UPF0703_membrane_permease"/>
</dbReference>
<protein>
    <submittedName>
        <fullName evidence="5">TIGR03943 family protein</fullName>
    </submittedName>
</protein>
<dbReference type="Pfam" id="PF09323">
    <property type="entry name" value="DUF1980"/>
    <property type="match status" value="1"/>
</dbReference>
<keyword evidence="2" id="KW-0472">Membrane</keyword>
<evidence type="ECO:0000313" key="5">
    <source>
        <dbReference type="EMBL" id="RSD29093.1"/>
    </source>
</evidence>
<dbReference type="InterPro" id="IPR048447">
    <property type="entry name" value="DUF1980_C"/>
</dbReference>
<evidence type="ECO:0000256" key="1">
    <source>
        <dbReference type="SAM" id="MobiDB-lite"/>
    </source>
</evidence>
<dbReference type="Pfam" id="PF21537">
    <property type="entry name" value="DUF1980_C"/>
    <property type="match status" value="1"/>
</dbReference>
<dbReference type="InterPro" id="IPR048493">
    <property type="entry name" value="DUF1980_N"/>
</dbReference>
<gene>
    <name evidence="5" type="ORF">EJA10_03010</name>
</gene>
<feature type="domain" description="DUF1980" evidence="3">
    <location>
        <begin position="10"/>
        <end position="126"/>
    </location>
</feature>
<feature type="transmembrane region" description="Helical" evidence="2">
    <location>
        <begin position="40"/>
        <end position="57"/>
    </location>
</feature>
<feature type="domain" description="DUF1980" evidence="4">
    <location>
        <begin position="171"/>
        <end position="308"/>
    </location>
</feature>
<dbReference type="OrthoDB" id="9770408at2"/>
<dbReference type="PANTHER" id="PTHR40047:SF1">
    <property type="entry name" value="UPF0703 PROTEIN YCGQ"/>
    <property type="match status" value="1"/>
</dbReference>
<evidence type="ECO:0000313" key="6">
    <source>
        <dbReference type="Proteomes" id="UP000279911"/>
    </source>
</evidence>
<dbReference type="EMBL" id="RSFW01000003">
    <property type="protein sequence ID" value="RSD29093.1"/>
    <property type="molecule type" value="Genomic_DNA"/>
</dbReference>
<evidence type="ECO:0000259" key="3">
    <source>
        <dbReference type="Pfam" id="PF09323"/>
    </source>
</evidence>
<keyword evidence="2" id="KW-0812">Transmembrane</keyword>